<dbReference type="RefSeq" id="WP_160382699.1">
    <property type="nucleotide sequence ID" value="NZ_WNXQ01000005.1"/>
</dbReference>
<feature type="transmembrane region" description="Helical" evidence="7">
    <location>
        <begin position="106"/>
        <end position="128"/>
    </location>
</feature>
<dbReference type="PANTHER" id="PTHR33452">
    <property type="entry name" value="OXIDOREDUCTASE CATD-RELATED"/>
    <property type="match status" value="1"/>
</dbReference>
<reference evidence="8 9" key="1">
    <citation type="submission" date="2019-11" db="EMBL/GenBank/DDBJ databases">
        <title>Pseudooceanicola pacifica sp. nov., isolated from deep-sea sediment of the Pacific Ocean.</title>
        <authorList>
            <person name="Lyu L."/>
        </authorList>
    </citation>
    <scope>NUCLEOTIDE SEQUENCE [LARGE SCALE GENOMIC DNA]</scope>
    <source>
        <strain evidence="8 9">216_PA32_1</strain>
    </source>
</reference>
<keyword evidence="4 7" id="KW-0812">Transmembrane</keyword>
<evidence type="ECO:0000256" key="7">
    <source>
        <dbReference type="SAM" id="Phobius"/>
    </source>
</evidence>
<name>A0A844WEK4_9RHOB</name>
<dbReference type="PANTHER" id="PTHR33452:SF1">
    <property type="entry name" value="INNER MEMBRANE PROTEIN YPHA-RELATED"/>
    <property type="match status" value="1"/>
</dbReference>
<feature type="transmembrane region" description="Helical" evidence="7">
    <location>
        <begin position="7"/>
        <end position="27"/>
    </location>
</feature>
<dbReference type="InterPro" id="IPR051907">
    <property type="entry name" value="DoxX-like_oxidoreductase"/>
</dbReference>
<dbReference type="AlphaFoldDB" id="A0A844WEK4"/>
<dbReference type="PROSITE" id="PS51257">
    <property type="entry name" value="PROKAR_LIPOPROTEIN"/>
    <property type="match status" value="1"/>
</dbReference>
<evidence type="ECO:0000256" key="3">
    <source>
        <dbReference type="ARBA" id="ARBA00022475"/>
    </source>
</evidence>
<organism evidence="8 9">
    <name type="scientific">Pseudooceanicola pacificus</name>
    <dbReference type="NCBI Taxonomy" id="2676438"/>
    <lineage>
        <taxon>Bacteria</taxon>
        <taxon>Pseudomonadati</taxon>
        <taxon>Pseudomonadota</taxon>
        <taxon>Alphaproteobacteria</taxon>
        <taxon>Rhodobacterales</taxon>
        <taxon>Paracoccaceae</taxon>
        <taxon>Pseudooceanicola</taxon>
    </lineage>
</organism>
<comment type="similarity">
    <text evidence="2">Belongs to the DoxX family.</text>
</comment>
<feature type="transmembrane region" description="Helical" evidence="7">
    <location>
        <begin position="33"/>
        <end position="54"/>
    </location>
</feature>
<keyword evidence="6 7" id="KW-0472">Membrane</keyword>
<dbReference type="Pfam" id="PF07681">
    <property type="entry name" value="DoxX"/>
    <property type="match status" value="1"/>
</dbReference>
<proteinExistence type="inferred from homology"/>
<evidence type="ECO:0000256" key="4">
    <source>
        <dbReference type="ARBA" id="ARBA00022692"/>
    </source>
</evidence>
<evidence type="ECO:0000256" key="2">
    <source>
        <dbReference type="ARBA" id="ARBA00006679"/>
    </source>
</evidence>
<comment type="subcellular location">
    <subcellularLocation>
        <location evidence="1">Cell membrane</location>
        <topology evidence="1">Multi-pass membrane protein</topology>
    </subcellularLocation>
</comment>
<dbReference type="Proteomes" id="UP000443843">
    <property type="component" value="Unassembled WGS sequence"/>
</dbReference>
<dbReference type="EMBL" id="WNXQ01000005">
    <property type="protein sequence ID" value="MWB78420.1"/>
    <property type="molecule type" value="Genomic_DNA"/>
</dbReference>
<feature type="transmembrane region" description="Helical" evidence="7">
    <location>
        <begin position="61"/>
        <end position="86"/>
    </location>
</feature>
<keyword evidence="5 7" id="KW-1133">Transmembrane helix</keyword>
<comment type="caution">
    <text evidence="8">The sequence shown here is derived from an EMBL/GenBank/DDBJ whole genome shotgun (WGS) entry which is preliminary data.</text>
</comment>
<dbReference type="InterPro" id="IPR032808">
    <property type="entry name" value="DoxX"/>
</dbReference>
<gene>
    <name evidence="8" type="ORF">GLS40_10315</name>
</gene>
<dbReference type="GO" id="GO:0005886">
    <property type="term" value="C:plasma membrane"/>
    <property type="evidence" value="ECO:0007669"/>
    <property type="project" value="UniProtKB-SubCell"/>
</dbReference>
<keyword evidence="3" id="KW-1003">Cell membrane</keyword>
<accession>A0A844WEK4</accession>
<keyword evidence="9" id="KW-1185">Reference proteome</keyword>
<evidence type="ECO:0000256" key="6">
    <source>
        <dbReference type="ARBA" id="ARBA00023136"/>
    </source>
</evidence>
<evidence type="ECO:0000256" key="5">
    <source>
        <dbReference type="ARBA" id="ARBA00022989"/>
    </source>
</evidence>
<sequence length="150" mass="16029">MAKTTAILIARLIFGGAFLMAACFKFADMGATTGYIASINFPAPLVFAWVAAFFELGLALALFTGAVFSEAAVISAAYVLFLGFAFHGPDRWAENPMEFGFFVDHFTFIAGLLFAAVHGPGSTLALGWRINWKTKRPSAGATDTVQPPHS</sequence>
<evidence type="ECO:0000256" key="1">
    <source>
        <dbReference type="ARBA" id="ARBA00004651"/>
    </source>
</evidence>
<protein>
    <submittedName>
        <fullName evidence="8">DoxX family membrane protein</fullName>
    </submittedName>
</protein>
<evidence type="ECO:0000313" key="8">
    <source>
        <dbReference type="EMBL" id="MWB78420.1"/>
    </source>
</evidence>
<evidence type="ECO:0000313" key="9">
    <source>
        <dbReference type="Proteomes" id="UP000443843"/>
    </source>
</evidence>